<dbReference type="InterPro" id="IPR013325">
    <property type="entry name" value="RNA_pol_sigma_r2"/>
</dbReference>
<dbReference type="Proteomes" id="UP001199469">
    <property type="component" value="Unassembled WGS sequence"/>
</dbReference>
<evidence type="ECO:0000259" key="6">
    <source>
        <dbReference type="Pfam" id="PF04542"/>
    </source>
</evidence>
<dbReference type="InterPro" id="IPR013324">
    <property type="entry name" value="RNA_pol_sigma_r3/r4-like"/>
</dbReference>
<feature type="region of interest" description="Disordered" evidence="5">
    <location>
        <begin position="123"/>
        <end position="148"/>
    </location>
</feature>
<keyword evidence="4" id="KW-0804">Transcription</keyword>
<keyword evidence="3" id="KW-0731">Sigma factor</keyword>
<feature type="compositionally biased region" description="Low complexity" evidence="5">
    <location>
        <begin position="18"/>
        <end position="36"/>
    </location>
</feature>
<dbReference type="Gene3D" id="1.10.1740.10">
    <property type="match status" value="1"/>
</dbReference>
<evidence type="ECO:0000256" key="1">
    <source>
        <dbReference type="ARBA" id="ARBA00010641"/>
    </source>
</evidence>
<keyword evidence="2" id="KW-0805">Transcription regulation</keyword>
<evidence type="ECO:0000256" key="5">
    <source>
        <dbReference type="SAM" id="MobiDB-lite"/>
    </source>
</evidence>
<keyword evidence="9" id="KW-1185">Reference proteome</keyword>
<name>A0ABS8P592_9PSEU</name>
<evidence type="ECO:0000313" key="9">
    <source>
        <dbReference type="Proteomes" id="UP001199469"/>
    </source>
</evidence>
<dbReference type="RefSeq" id="WP_230731556.1">
    <property type="nucleotide sequence ID" value="NZ_JAJNDB010000001.1"/>
</dbReference>
<feature type="compositionally biased region" description="Pro residues" evidence="5">
    <location>
        <begin position="1"/>
        <end position="17"/>
    </location>
</feature>
<evidence type="ECO:0000256" key="2">
    <source>
        <dbReference type="ARBA" id="ARBA00023015"/>
    </source>
</evidence>
<dbReference type="NCBIfam" id="TIGR02937">
    <property type="entry name" value="sigma70-ECF"/>
    <property type="match status" value="1"/>
</dbReference>
<dbReference type="PANTHER" id="PTHR43133:SF62">
    <property type="entry name" value="RNA POLYMERASE SIGMA FACTOR SIGZ"/>
    <property type="match status" value="1"/>
</dbReference>
<protein>
    <submittedName>
        <fullName evidence="8">Sigma-70 family RNA polymerase sigma factor</fullName>
    </submittedName>
</protein>
<dbReference type="Gene3D" id="1.10.10.10">
    <property type="entry name" value="Winged helix-like DNA-binding domain superfamily/Winged helix DNA-binding domain"/>
    <property type="match status" value="1"/>
</dbReference>
<accession>A0ABS8P592</accession>
<dbReference type="SUPFAM" id="SSF88659">
    <property type="entry name" value="Sigma3 and sigma4 domains of RNA polymerase sigma factors"/>
    <property type="match status" value="1"/>
</dbReference>
<dbReference type="Pfam" id="PF08281">
    <property type="entry name" value="Sigma70_r4_2"/>
    <property type="match status" value="1"/>
</dbReference>
<dbReference type="EMBL" id="JAJNDB010000001">
    <property type="protein sequence ID" value="MCD2193424.1"/>
    <property type="molecule type" value="Genomic_DNA"/>
</dbReference>
<dbReference type="PANTHER" id="PTHR43133">
    <property type="entry name" value="RNA POLYMERASE ECF-TYPE SIGMA FACTO"/>
    <property type="match status" value="1"/>
</dbReference>
<proteinExistence type="inferred from homology"/>
<organism evidence="8 9">
    <name type="scientific">Actinomycetospora endophytica</name>
    <dbReference type="NCBI Taxonomy" id="2291215"/>
    <lineage>
        <taxon>Bacteria</taxon>
        <taxon>Bacillati</taxon>
        <taxon>Actinomycetota</taxon>
        <taxon>Actinomycetes</taxon>
        <taxon>Pseudonocardiales</taxon>
        <taxon>Pseudonocardiaceae</taxon>
        <taxon>Actinomycetospora</taxon>
    </lineage>
</organism>
<evidence type="ECO:0000259" key="7">
    <source>
        <dbReference type="Pfam" id="PF08281"/>
    </source>
</evidence>
<feature type="domain" description="RNA polymerase sigma factor 70 region 4 type 2" evidence="7">
    <location>
        <begin position="161"/>
        <end position="211"/>
    </location>
</feature>
<sequence length="231" mass="24687">MHPSSPPGPPLTGPAPAVPVGADRSAPAGSPAGPDADVTDAELVSRLVERDTSALDVLYTRHGRAAYSLARRICADESLAEDVVQEVFLVLWRDPARFDRTRGTVVSWLLTLVHHKAVDAVRREATRRRHHVPTEEPDDGGTATGPSADRAALGSVIAEHVRAALRHLPNEQRQALGLAYYGGYTQREVASMTGVPIGTVKSRMFTGVAKLRVLLAPVLGTSGLDLLGDTW</sequence>
<dbReference type="InterPro" id="IPR007627">
    <property type="entry name" value="RNA_pol_sigma70_r2"/>
</dbReference>
<comment type="similarity">
    <text evidence="1">Belongs to the sigma-70 factor family. ECF subfamily.</text>
</comment>
<evidence type="ECO:0000256" key="4">
    <source>
        <dbReference type="ARBA" id="ARBA00023163"/>
    </source>
</evidence>
<dbReference type="InterPro" id="IPR036388">
    <property type="entry name" value="WH-like_DNA-bd_sf"/>
</dbReference>
<evidence type="ECO:0000256" key="3">
    <source>
        <dbReference type="ARBA" id="ARBA00023082"/>
    </source>
</evidence>
<evidence type="ECO:0000313" key="8">
    <source>
        <dbReference type="EMBL" id="MCD2193424.1"/>
    </source>
</evidence>
<dbReference type="InterPro" id="IPR039425">
    <property type="entry name" value="RNA_pol_sigma-70-like"/>
</dbReference>
<comment type="caution">
    <text evidence="8">The sequence shown here is derived from an EMBL/GenBank/DDBJ whole genome shotgun (WGS) entry which is preliminary data.</text>
</comment>
<dbReference type="SUPFAM" id="SSF88946">
    <property type="entry name" value="Sigma2 domain of RNA polymerase sigma factors"/>
    <property type="match status" value="1"/>
</dbReference>
<dbReference type="InterPro" id="IPR014284">
    <property type="entry name" value="RNA_pol_sigma-70_dom"/>
</dbReference>
<dbReference type="InterPro" id="IPR013249">
    <property type="entry name" value="RNA_pol_sigma70_r4_t2"/>
</dbReference>
<gene>
    <name evidence="8" type="ORF">LQ327_08505</name>
</gene>
<feature type="region of interest" description="Disordered" evidence="5">
    <location>
        <begin position="1"/>
        <end position="37"/>
    </location>
</feature>
<dbReference type="Pfam" id="PF04542">
    <property type="entry name" value="Sigma70_r2"/>
    <property type="match status" value="1"/>
</dbReference>
<reference evidence="8 9" key="1">
    <citation type="submission" date="2021-11" db="EMBL/GenBank/DDBJ databases">
        <title>Draft genome sequence of Actinomycetospora sp. SF1 isolated from the rhizosphere soil.</title>
        <authorList>
            <person name="Duangmal K."/>
            <person name="Chantavorakit T."/>
        </authorList>
    </citation>
    <scope>NUCLEOTIDE SEQUENCE [LARGE SCALE GENOMIC DNA]</scope>
    <source>
        <strain evidence="8 9">TBRC 5722</strain>
    </source>
</reference>
<feature type="domain" description="RNA polymerase sigma-70 region 2" evidence="6">
    <location>
        <begin position="58"/>
        <end position="125"/>
    </location>
</feature>
<dbReference type="CDD" id="cd06171">
    <property type="entry name" value="Sigma70_r4"/>
    <property type="match status" value="1"/>
</dbReference>